<evidence type="ECO:0000313" key="3">
    <source>
        <dbReference type="EMBL" id="NJJ04540.1"/>
    </source>
</evidence>
<keyword evidence="2" id="KW-0472">Membrane</keyword>
<feature type="region of interest" description="Disordered" evidence="1">
    <location>
        <begin position="1"/>
        <end position="25"/>
    </location>
</feature>
<evidence type="ECO:0000256" key="2">
    <source>
        <dbReference type="SAM" id="Phobius"/>
    </source>
</evidence>
<feature type="transmembrane region" description="Helical" evidence="2">
    <location>
        <begin position="88"/>
        <end position="110"/>
    </location>
</feature>
<organism evidence="3 4">
    <name type="scientific">Corynebacterium coyleae</name>
    <dbReference type="NCBI Taxonomy" id="53374"/>
    <lineage>
        <taxon>Bacteria</taxon>
        <taxon>Bacillati</taxon>
        <taxon>Actinomycetota</taxon>
        <taxon>Actinomycetes</taxon>
        <taxon>Mycobacteriales</taxon>
        <taxon>Corynebacteriaceae</taxon>
        <taxon>Corynebacterium</taxon>
    </lineage>
</organism>
<feature type="transmembrane region" description="Helical" evidence="2">
    <location>
        <begin position="122"/>
        <end position="144"/>
    </location>
</feature>
<dbReference type="AlphaFoldDB" id="A0AAP6XL64"/>
<accession>A0AAP6XL64</accession>
<protein>
    <submittedName>
        <fullName evidence="3">Uncharacterized protein</fullName>
    </submittedName>
</protein>
<dbReference type="EMBL" id="JAAUVV010000019">
    <property type="protein sequence ID" value="NJJ04540.1"/>
    <property type="molecule type" value="Genomic_DNA"/>
</dbReference>
<dbReference type="RefSeq" id="WP_070482068.1">
    <property type="nucleotide sequence ID" value="NZ_CP083648.1"/>
</dbReference>
<evidence type="ECO:0000313" key="4">
    <source>
        <dbReference type="Proteomes" id="UP000591626"/>
    </source>
</evidence>
<feature type="transmembrane region" description="Helical" evidence="2">
    <location>
        <begin position="150"/>
        <end position="176"/>
    </location>
</feature>
<name>A0AAP6XL64_9CORY</name>
<keyword evidence="2" id="KW-1133">Transmembrane helix</keyword>
<dbReference type="Proteomes" id="UP000591626">
    <property type="component" value="Unassembled WGS sequence"/>
</dbReference>
<evidence type="ECO:0000256" key="1">
    <source>
        <dbReference type="SAM" id="MobiDB-lite"/>
    </source>
</evidence>
<gene>
    <name evidence="3" type="ORF">HC138_09305</name>
</gene>
<proteinExistence type="predicted"/>
<reference evidence="3 4" key="1">
    <citation type="submission" date="2020-03" db="EMBL/GenBank/DDBJ databases">
        <title>Draft genome sequences of bacterial isolates from the female urobiome.</title>
        <authorList>
            <person name="Miller-Ensminger T."/>
            <person name="Wolfe A.J."/>
            <person name="Putonti C."/>
        </authorList>
    </citation>
    <scope>NUCLEOTIDE SEQUENCE [LARGE SCALE GENOMIC DNA]</scope>
    <source>
        <strain evidence="3 4">UMB8490</strain>
    </source>
</reference>
<sequence>MVSLPPLNPKSPSHVDASAVDKKTPGGPPEAVQLMLRCWAVMIAGELIHQILSVVFAFVDPSALRDAAKQQAKQRGEEISDGLINMGVYGSLILMTLIQLGVLLLFVFALRAVRNKSSQAGNAYRLLQIFGVFFALRMITLFMMQPASTAIPVVFYGIDGVVQIILGVAGILGIIYSTDKDAVNWVAPKKDASKKDAAKTEKEQ</sequence>
<comment type="caution">
    <text evidence="3">The sequence shown here is derived from an EMBL/GenBank/DDBJ whole genome shotgun (WGS) entry which is preliminary data.</text>
</comment>
<keyword evidence="2" id="KW-0812">Transmembrane</keyword>